<gene>
    <name evidence="5" type="ORF">SD37_20550</name>
</gene>
<evidence type="ECO:0000313" key="6">
    <source>
        <dbReference type="Proteomes" id="UP000093695"/>
    </source>
</evidence>
<dbReference type="GO" id="GO:0006260">
    <property type="term" value="P:DNA replication"/>
    <property type="evidence" value="ECO:0007669"/>
    <property type="project" value="InterPro"/>
</dbReference>
<dbReference type="GO" id="GO:0008408">
    <property type="term" value="F:3'-5' exonuclease activity"/>
    <property type="evidence" value="ECO:0007669"/>
    <property type="project" value="InterPro"/>
</dbReference>
<sequence length="81" mass="8918">MITELGFPGFFLIVWDIVRFAREAGILCQGRGGAAANSAVCFALRITSVDAVRYGLLFERFLAPERDGYPDIDVFTGLTSR</sequence>
<accession>A0A193C072</accession>
<keyword evidence="2" id="KW-0227">DNA damage</keyword>
<keyword evidence="3" id="KW-0234">DNA repair</keyword>
<evidence type="ECO:0000256" key="3">
    <source>
        <dbReference type="ARBA" id="ARBA00023204"/>
    </source>
</evidence>
<dbReference type="PANTHER" id="PTHR32294">
    <property type="entry name" value="DNA POLYMERASE III SUBUNIT ALPHA"/>
    <property type="match status" value="1"/>
</dbReference>
<keyword evidence="1" id="KW-0963">Cytoplasm</keyword>
<dbReference type="KEGG" id="aori:SD37_20550"/>
<dbReference type="InterPro" id="IPR011708">
    <property type="entry name" value="DNA_pol3_alpha_NTPase_dom"/>
</dbReference>
<evidence type="ECO:0000313" key="5">
    <source>
        <dbReference type="EMBL" id="ANN17803.1"/>
    </source>
</evidence>
<protein>
    <recommendedName>
        <fullName evidence="4">Bacterial DNA polymerase III alpha subunit NTPase domain-containing protein</fullName>
    </recommendedName>
</protein>
<organism evidence="5 6">
    <name type="scientific">Amycolatopsis orientalis</name>
    <name type="common">Nocardia orientalis</name>
    <dbReference type="NCBI Taxonomy" id="31958"/>
    <lineage>
        <taxon>Bacteria</taxon>
        <taxon>Bacillati</taxon>
        <taxon>Actinomycetota</taxon>
        <taxon>Actinomycetes</taxon>
        <taxon>Pseudonocardiales</taxon>
        <taxon>Pseudonocardiaceae</taxon>
        <taxon>Amycolatopsis</taxon>
    </lineage>
</organism>
<dbReference type="Proteomes" id="UP000093695">
    <property type="component" value="Chromosome"/>
</dbReference>
<keyword evidence="6" id="KW-1185">Reference proteome</keyword>
<dbReference type="Pfam" id="PF07733">
    <property type="entry name" value="DNA_pol3_alpha"/>
    <property type="match status" value="1"/>
</dbReference>
<evidence type="ECO:0000259" key="4">
    <source>
        <dbReference type="Pfam" id="PF07733"/>
    </source>
</evidence>
<dbReference type="EMBL" id="CP016174">
    <property type="protein sequence ID" value="ANN17803.1"/>
    <property type="molecule type" value="Genomic_DNA"/>
</dbReference>
<dbReference type="InterPro" id="IPR004805">
    <property type="entry name" value="DnaE2/DnaE/PolC"/>
</dbReference>
<dbReference type="STRING" id="31958.SD37_20550"/>
<evidence type="ECO:0000256" key="2">
    <source>
        <dbReference type="ARBA" id="ARBA00022763"/>
    </source>
</evidence>
<evidence type="ECO:0000256" key="1">
    <source>
        <dbReference type="ARBA" id="ARBA00022490"/>
    </source>
</evidence>
<dbReference type="PANTHER" id="PTHR32294:SF4">
    <property type="entry name" value="ERROR-PRONE DNA POLYMERASE"/>
    <property type="match status" value="1"/>
</dbReference>
<proteinExistence type="predicted"/>
<feature type="domain" description="Bacterial DNA polymerase III alpha subunit NTPase" evidence="4">
    <location>
        <begin position="1"/>
        <end position="74"/>
    </location>
</feature>
<dbReference type="AlphaFoldDB" id="A0A193C072"/>
<dbReference type="GO" id="GO:0006281">
    <property type="term" value="P:DNA repair"/>
    <property type="evidence" value="ECO:0007669"/>
    <property type="project" value="UniProtKB-KW"/>
</dbReference>
<name>A0A193C072_AMYOR</name>
<reference evidence="5 6" key="1">
    <citation type="journal article" date="2015" name="Genome Announc.">
        <title>Draft Genome Sequence of Norvancomycin-Producing Strain Amycolatopsis orientalis CPCC200066.</title>
        <authorList>
            <person name="Lei X."/>
            <person name="Yuan F."/>
            <person name="Shi Y."/>
            <person name="Li X."/>
            <person name="Wang L."/>
            <person name="Hong B."/>
        </authorList>
    </citation>
    <scope>NUCLEOTIDE SEQUENCE [LARGE SCALE GENOMIC DNA]</scope>
    <source>
        <strain evidence="5 6">B-37</strain>
    </source>
</reference>